<keyword evidence="3" id="KW-0233">DNA recombination</keyword>
<name>A0ABR7K2C7_9FIRM</name>
<evidence type="ECO:0000256" key="1">
    <source>
        <dbReference type="ARBA" id="ARBA00008857"/>
    </source>
</evidence>
<dbReference type="InterPro" id="IPR011010">
    <property type="entry name" value="DNA_brk_join_enz"/>
</dbReference>
<evidence type="ECO:0000313" key="5">
    <source>
        <dbReference type="EMBL" id="MBC6003266.1"/>
    </source>
</evidence>
<keyword evidence="6" id="KW-1185">Reference proteome</keyword>
<dbReference type="Pfam" id="PF00589">
    <property type="entry name" value="Phage_integrase"/>
    <property type="match status" value="1"/>
</dbReference>
<evidence type="ECO:0000256" key="2">
    <source>
        <dbReference type="ARBA" id="ARBA00023125"/>
    </source>
</evidence>
<proteinExistence type="inferred from homology"/>
<accession>A0ABR7K2C7</accession>
<comment type="caution">
    <text evidence="5">The sequence shown here is derived from an EMBL/GenBank/DDBJ whole genome shotgun (WGS) entry which is preliminary data.</text>
</comment>
<dbReference type="InterPro" id="IPR002104">
    <property type="entry name" value="Integrase_catalytic"/>
</dbReference>
<sequence>MSYLKESDIHDGFVYFKVTKNSKPRVVPISKLLEKQMRRYKRIKEEYFKKLKKESIIEDFYILSKSGNRMWQQNIGQVVNRVCKDCNIPEQKAYPHNFRHTYVVMMLKNTGNVHLVSKLLGHCNLSITEEYLRGLTKDDVIEMAKGSSILESLR</sequence>
<dbReference type="InterPro" id="IPR050090">
    <property type="entry name" value="Tyrosine_recombinase_XerCD"/>
</dbReference>
<reference evidence="5 6" key="1">
    <citation type="submission" date="2020-08" db="EMBL/GenBank/DDBJ databases">
        <authorList>
            <person name="Liu C."/>
            <person name="Sun Q."/>
        </authorList>
    </citation>
    <scope>NUCLEOTIDE SEQUENCE [LARGE SCALE GENOMIC DNA]</scope>
    <source>
        <strain evidence="5 6">NSJ-45</strain>
    </source>
</reference>
<dbReference type="Gene3D" id="1.10.443.10">
    <property type="entry name" value="Intergrase catalytic core"/>
    <property type="match status" value="1"/>
</dbReference>
<keyword evidence="2" id="KW-0238">DNA-binding</keyword>
<dbReference type="RefSeq" id="WP_187005983.1">
    <property type="nucleotide sequence ID" value="NZ_JACRWD010000001.1"/>
</dbReference>
<gene>
    <name evidence="5" type="ORF">H8891_05600</name>
</gene>
<evidence type="ECO:0000313" key="6">
    <source>
        <dbReference type="Proteomes" id="UP000611796"/>
    </source>
</evidence>
<dbReference type="PROSITE" id="PS51898">
    <property type="entry name" value="TYR_RECOMBINASE"/>
    <property type="match status" value="1"/>
</dbReference>
<dbReference type="InterPro" id="IPR013762">
    <property type="entry name" value="Integrase-like_cat_sf"/>
</dbReference>
<comment type="similarity">
    <text evidence="1">Belongs to the 'phage' integrase family.</text>
</comment>
<feature type="domain" description="Tyr recombinase" evidence="4">
    <location>
        <begin position="1"/>
        <end position="145"/>
    </location>
</feature>
<evidence type="ECO:0000256" key="3">
    <source>
        <dbReference type="ARBA" id="ARBA00023172"/>
    </source>
</evidence>
<dbReference type="PANTHER" id="PTHR30349:SF41">
    <property type="entry name" value="INTEGRASE_RECOMBINASE PROTEIN MJ0367-RELATED"/>
    <property type="match status" value="1"/>
</dbReference>
<dbReference type="Proteomes" id="UP000611796">
    <property type="component" value="Unassembled WGS sequence"/>
</dbReference>
<dbReference type="PANTHER" id="PTHR30349">
    <property type="entry name" value="PHAGE INTEGRASE-RELATED"/>
    <property type="match status" value="1"/>
</dbReference>
<dbReference type="SUPFAM" id="SSF56349">
    <property type="entry name" value="DNA breaking-rejoining enzymes"/>
    <property type="match status" value="1"/>
</dbReference>
<protein>
    <submittedName>
        <fullName evidence="5">Site-specific integrase</fullName>
    </submittedName>
</protein>
<dbReference type="EMBL" id="JACRWD010000001">
    <property type="protein sequence ID" value="MBC6003266.1"/>
    <property type="molecule type" value="Genomic_DNA"/>
</dbReference>
<dbReference type="CDD" id="cd00397">
    <property type="entry name" value="DNA_BRE_C"/>
    <property type="match status" value="1"/>
</dbReference>
<evidence type="ECO:0000259" key="4">
    <source>
        <dbReference type="PROSITE" id="PS51898"/>
    </source>
</evidence>
<organism evidence="5 6">
    <name type="scientific">Paeniclostridium hominis</name>
    <dbReference type="NCBI Taxonomy" id="2764329"/>
    <lineage>
        <taxon>Bacteria</taxon>
        <taxon>Bacillati</taxon>
        <taxon>Bacillota</taxon>
        <taxon>Clostridia</taxon>
        <taxon>Peptostreptococcales</taxon>
        <taxon>Peptostreptococcaceae</taxon>
        <taxon>Paeniclostridium</taxon>
    </lineage>
</organism>